<keyword evidence="2" id="KW-0444">Lipid biosynthesis</keyword>
<evidence type="ECO:0000313" key="8">
    <source>
        <dbReference type="Proteomes" id="UP000004662"/>
    </source>
</evidence>
<keyword evidence="8" id="KW-1185">Reference proteome</keyword>
<keyword evidence="3" id="KW-0808">Transferase</keyword>
<protein>
    <submittedName>
        <fullName evidence="7">Phospholipid/glycerol acyltransferase</fullName>
    </submittedName>
</protein>
<reference evidence="8" key="1">
    <citation type="journal article" date="2015" name="Genome Announc.">
        <title>High-Quality Draft Genome Sequence of Desulfovibrio carbinoliphilus FW-101-2B, an Organic Acid-Oxidizing Sulfate-Reducing Bacterium Isolated from Uranium(VI)-Contaminated Groundwater.</title>
        <authorList>
            <person name="Ramsay B.D."/>
            <person name="Hwang C."/>
            <person name="Woo H.L."/>
            <person name="Carroll S.L."/>
            <person name="Lucas S."/>
            <person name="Han J."/>
            <person name="Lapidus A.L."/>
            <person name="Cheng J.F."/>
            <person name="Goodwin L.A."/>
            <person name="Pitluck S."/>
            <person name="Peters L."/>
            <person name="Chertkov O."/>
            <person name="Held B."/>
            <person name="Detter J.C."/>
            <person name="Han C.S."/>
            <person name="Tapia R."/>
            <person name="Land M.L."/>
            <person name="Hauser L.J."/>
            <person name="Kyrpides N.C."/>
            <person name="Ivanova N.N."/>
            <person name="Mikhailova N."/>
            <person name="Pagani I."/>
            <person name="Woyke T."/>
            <person name="Arkin A.P."/>
            <person name="Dehal P."/>
            <person name="Chivian D."/>
            <person name="Criddle C.S."/>
            <person name="Wu W."/>
            <person name="Chakraborty R."/>
            <person name="Hazen T.C."/>
            <person name="Fields M.W."/>
        </authorList>
    </citation>
    <scope>NUCLEOTIDE SEQUENCE [LARGE SCALE GENOMIC DNA]</scope>
    <source>
        <strain evidence="8">FW-101-2B</strain>
    </source>
</reference>
<feature type="domain" description="Phospholipid/glycerol acyltransferase" evidence="6">
    <location>
        <begin position="85"/>
        <end position="210"/>
    </location>
</feature>
<dbReference type="OrthoDB" id="1113830at2"/>
<dbReference type="HOGENOM" id="CLU_033329_1_0_7"/>
<evidence type="ECO:0000259" key="6">
    <source>
        <dbReference type="SMART" id="SM00563"/>
    </source>
</evidence>
<dbReference type="RefSeq" id="WP_009181450.1">
    <property type="nucleotide sequence ID" value="NZ_CM001368.1"/>
</dbReference>
<dbReference type="PANTHER" id="PTHR37323:SF1">
    <property type="entry name" value="L-ORNITHINE N(ALPHA)-ACYLTRANSFERASE"/>
    <property type="match status" value="1"/>
</dbReference>
<proteinExistence type="predicted"/>
<keyword evidence="5 7" id="KW-0012">Acyltransferase</keyword>
<dbReference type="SUPFAM" id="SSF55729">
    <property type="entry name" value="Acyl-CoA N-acyltransferases (Nat)"/>
    <property type="match status" value="1"/>
</dbReference>
<dbReference type="SUPFAM" id="SSF69593">
    <property type="entry name" value="Glycerol-3-phosphate (1)-acyltransferase"/>
    <property type="match status" value="1"/>
</dbReference>
<dbReference type="GO" id="GO:0016746">
    <property type="term" value="F:acyltransferase activity"/>
    <property type="evidence" value="ECO:0007669"/>
    <property type="project" value="UniProtKB-KW"/>
</dbReference>
<dbReference type="InterPro" id="IPR045746">
    <property type="entry name" value="ACT14924-like_Acyltransf_dom"/>
</dbReference>
<dbReference type="InterPro" id="IPR052351">
    <property type="entry name" value="Ornithine_N-alpha-AT"/>
</dbReference>
<keyword evidence="4" id="KW-0443">Lipid metabolism</keyword>
<gene>
    <name evidence="7" type="ORF">DFW101_2060</name>
</gene>
<accession>G7Q852</accession>
<evidence type="ECO:0000256" key="3">
    <source>
        <dbReference type="ARBA" id="ARBA00022679"/>
    </source>
</evidence>
<dbReference type="PANTHER" id="PTHR37323">
    <property type="entry name" value="GCN5-RELATED N-ACETYLTRANSFERASE"/>
    <property type="match status" value="1"/>
</dbReference>
<name>G7Q852_9BACT</name>
<dbReference type="SMART" id="SM00563">
    <property type="entry name" value="PlsC"/>
    <property type="match status" value="1"/>
</dbReference>
<evidence type="ECO:0000313" key="7">
    <source>
        <dbReference type="EMBL" id="EHJ48066.1"/>
    </source>
</evidence>
<evidence type="ECO:0000256" key="1">
    <source>
        <dbReference type="ARBA" id="ARBA00005189"/>
    </source>
</evidence>
<dbReference type="InterPro" id="IPR002123">
    <property type="entry name" value="Plipid/glycerol_acylTrfase"/>
</dbReference>
<comment type="pathway">
    <text evidence="1">Lipid metabolism.</text>
</comment>
<dbReference type="AlphaFoldDB" id="G7Q852"/>
<dbReference type="Pfam" id="PF19576">
    <property type="entry name" value="Acyltransf_2"/>
    <property type="match status" value="1"/>
</dbReference>
<dbReference type="EMBL" id="CM001368">
    <property type="protein sequence ID" value="EHJ48066.1"/>
    <property type="molecule type" value="Genomic_DNA"/>
</dbReference>
<dbReference type="STRING" id="694327.DFW101_2060"/>
<dbReference type="Proteomes" id="UP000004662">
    <property type="component" value="Chromosome"/>
</dbReference>
<dbReference type="GO" id="GO:0006629">
    <property type="term" value="P:lipid metabolic process"/>
    <property type="evidence" value="ECO:0007669"/>
    <property type="project" value="UniProtKB-KW"/>
</dbReference>
<dbReference type="eggNOG" id="COG0204">
    <property type="taxonomic scope" value="Bacteria"/>
</dbReference>
<evidence type="ECO:0000256" key="4">
    <source>
        <dbReference type="ARBA" id="ARBA00023098"/>
    </source>
</evidence>
<dbReference type="eggNOG" id="COG3176">
    <property type="taxonomic scope" value="Bacteria"/>
</dbReference>
<organism evidence="7 8">
    <name type="scientific">Solidesulfovibrio carbinoliphilus subsp. oakridgensis</name>
    <dbReference type="NCBI Taxonomy" id="694327"/>
    <lineage>
        <taxon>Bacteria</taxon>
        <taxon>Pseudomonadati</taxon>
        <taxon>Thermodesulfobacteriota</taxon>
        <taxon>Desulfovibrionia</taxon>
        <taxon>Desulfovibrionales</taxon>
        <taxon>Desulfovibrionaceae</taxon>
        <taxon>Solidesulfovibrio</taxon>
    </lineage>
</organism>
<dbReference type="InterPro" id="IPR016181">
    <property type="entry name" value="Acyl_CoA_acyltransferase"/>
</dbReference>
<dbReference type="CDD" id="cd07986">
    <property type="entry name" value="LPLAT_ACT14924-like"/>
    <property type="match status" value="1"/>
</dbReference>
<dbReference type="Pfam" id="PF13444">
    <property type="entry name" value="Acetyltransf_5"/>
    <property type="match status" value="1"/>
</dbReference>
<evidence type="ECO:0000256" key="5">
    <source>
        <dbReference type="ARBA" id="ARBA00023315"/>
    </source>
</evidence>
<sequence length="620" mass="68199">MDTPVRSRIFALSPSFGGAFVRRAVALAEPALGRLLSLAPIEDLYQRVPAGATGGAFVDAVLSAMDVPVRVAAEELERIPKTGPVVVVSNHPFGGLEGLVLARMLLAVRPDARIMANFLLSRIPELRELFVFVDPFGGNSATGTNIRPLKECLQVLRAGGLLAVFPAGAVAHPRLENGRLAVTDPAWSTTVARLVRKTEATVVPVHFSGRNSRLFQVLGLAHPLLRTAMLPREFANKCGATVEARIGTPISFGRLARLSSCEAEIDECITRYLRLRTFLLRNRPDRPKRRPPLFPQKSPARQEALIAPISPELLADEIARLPVGAVLHQSGEFAVIEARAADMPLTLREIGRLRELTFRRVGEGTGKACDLDEFDPFYRHLFLWNAEKREVAGAYRIGRTDELLAAKGPQGLYTSTLFVLKAAFFSQISPALEMGRSFVRPEYQKSYSPLLLLWKGLAQMVVREPRYRILFGPVSITSDYKHASRRLMASYFEGNVTNPGLARLVRPKTPLRGQTWLARAARTLVADLDDLLALIDDIEADRKGIPVLLRQYLKLGGKILAFNVDKGFADCLDGLIVVDLLKADRRQLERYMGKAGLAAFTAYHEAGNAADMADDGERCA</sequence>
<evidence type="ECO:0000256" key="2">
    <source>
        <dbReference type="ARBA" id="ARBA00022516"/>
    </source>
</evidence>